<dbReference type="InterPro" id="IPR027392">
    <property type="entry name" value="TF_Znf"/>
</dbReference>
<feature type="region of interest" description="Disordered" evidence="1">
    <location>
        <begin position="54"/>
        <end position="111"/>
    </location>
</feature>
<gene>
    <name evidence="3" type="ORF">DFP94_11813</name>
</gene>
<dbReference type="Pfam" id="PF13453">
    <property type="entry name" value="Zn_ribbon_TFIIB"/>
    <property type="match status" value="1"/>
</dbReference>
<sequence>MKCPVCHDVRMREVEKDGVLIDVCPDCKGVWLDRGELEKLMNEIRQIRPAFNEWYDGHDDGQAYDRKEKEYRNPDPNYGSSRPQQNYDPRVQQQGYNQGYPQGHHKHKKKKSVLDVFGDLFD</sequence>
<reference evidence="3 4" key="1">
    <citation type="submission" date="2018-07" db="EMBL/GenBank/DDBJ databases">
        <title>Genomic Encyclopedia of Type Strains, Phase III (KMG-III): the genomes of soil and plant-associated and newly described type strains.</title>
        <authorList>
            <person name="Whitman W."/>
        </authorList>
    </citation>
    <scope>NUCLEOTIDE SEQUENCE [LARGE SCALE GENOMIC DNA]</scope>
    <source>
        <strain evidence="3 4">CECT 8333</strain>
    </source>
</reference>
<dbReference type="RefSeq" id="WP_114498950.1">
    <property type="nucleotide sequence ID" value="NZ_QPJW01000018.1"/>
</dbReference>
<proteinExistence type="predicted"/>
<evidence type="ECO:0000313" key="3">
    <source>
        <dbReference type="EMBL" id="RCX13961.1"/>
    </source>
</evidence>
<feature type="domain" description="Transcription factor zinc-finger" evidence="2">
    <location>
        <begin position="2"/>
        <end position="42"/>
    </location>
</feature>
<dbReference type="EMBL" id="QPJW01000018">
    <property type="protein sequence ID" value="RCX13961.1"/>
    <property type="molecule type" value="Genomic_DNA"/>
</dbReference>
<feature type="compositionally biased region" description="Low complexity" evidence="1">
    <location>
        <begin position="92"/>
        <end position="102"/>
    </location>
</feature>
<feature type="compositionally biased region" description="Polar residues" evidence="1">
    <location>
        <begin position="78"/>
        <end position="87"/>
    </location>
</feature>
<organism evidence="3 4">
    <name type="scientific">Fontibacillus phaseoli</name>
    <dbReference type="NCBI Taxonomy" id="1416533"/>
    <lineage>
        <taxon>Bacteria</taxon>
        <taxon>Bacillati</taxon>
        <taxon>Bacillota</taxon>
        <taxon>Bacilli</taxon>
        <taxon>Bacillales</taxon>
        <taxon>Paenibacillaceae</taxon>
        <taxon>Fontibacillus</taxon>
    </lineage>
</organism>
<keyword evidence="4" id="KW-1185">Reference proteome</keyword>
<evidence type="ECO:0000256" key="1">
    <source>
        <dbReference type="SAM" id="MobiDB-lite"/>
    </source>
</evidence>
<evidence type="ECO:0000313" key="4">
    <source>
        <dbReference type="Proteomes" id="UP000253090"/>
    </source>
</evidence>
<dbReference type="AlphaFoldDB" id="A0A369AXS7"/>
<accession>A0A369AXS7</accession>
<comment type="caution">
    <text evidence="3">The sequence shown here is derived from an EMBL/GenBank/DDBJ whole genome shotgun (WGS) entry which is preliminary data.</text>
</comment>
<evidence type="ECO:0000259" key="2">
    <source>
        <dbReference type="Pfam" id="PF13453"/>
    </source>
</evidence>
<name>A0A369AXS7_9BACL</name>
<protein>
    <recommendedName>
        <fullName evidence="2">Transcription factor zinc-finger domain-containing protein</fullName>
    </recommendedName>
</protein>
<dbReference type="Proteomes" id="UP000253090">
    <property type="component" value="Unassembled WGS sequence"/>
</dbReference>
<feature type="compositionally biased region" description="Basic and acidic residues" evidence="1">
    <location>
        <begin position="55"/>
        <end position="73"/>
    </location>
</feature>
<dbReference type="OrthoDB" id="9814037at2"/>